<comment type="caution">
    <text evidence="4">The sequence shown here is derived from an EMBL/GenBank/DDBJ whole genome shotgun (WGS) entry which is preliminary data.</text>
</comment>
<dbReference type="Pfam" id="PF13181">
    <property type="entry name" value="TPR_8"/>
    <property type="match status" value="2"/>
</dbReference>
<accession>A0A5C8V053</accession>
<protein>
    <recommendedName>
        <fullName evidence="3">Knr4/Smi1-like domain-containing protein</fullName>
    </recommendedName>
</protein>
<dbReference type="RefSeq" id="WP_147743518.1">
    <property type="nucleotide sequence ID" value="NZ_VRUR01000002.1"/>
</dbReference>
<dbReference type="InterPro" id="IPR011990">
    <property type="entry name" value="TPR-like_helical_dom_sf"/>
</dbReference>
<dbReference type="InterPro" id="IPR019734">
    <property type="entry name" value="TPR_rpt"/>
</dbReference>
<evidence type="ECO:0000259" key="3">
    <source>
        <dbReference type="SMART" id="SM00860"/>
    </source>
</evidence>
<evidence type="ECO:0000313" key="4">
    <source>
        <dbReference type="EMBL" id="TXN34771.1"/>
    </source>
</evidence>
<dbReference type="SMART" id="SM00860">
    <property type="entry name" value="SMI1_KNR4"/>
    <property type="match status" value="1"/>
</dbReference>
<name>A0A5C8V053_9FLAO</name>
<organism evidence="4 5">
    <name type="scientific">Flagellimonas hymeniacidonis</name>
    <dbReference type="NCBI Taxonomy" id="2603628"/>
    <lineage>
        <taxon>Bacteria</taxon>
        <taxon>Pseudomonadati</taxon>
        <taxon>Bacteroidota</taxon>
        <taxon>Flavobacteriia</taxon>
        <taxon>Flavobacteriales</taxon>
        <taxon>Flavobacteriaceae</taxon>
        <taxon>Flagellimonas</taxon>
    </lineage>
</organism>
<dbReference type="PANTHER" id="PTHR44186:SF1">
    <property type="entry name" value="BARDET-BIEDL SYNDROME 4 PROTEIN"/>
    <property type="match status" value="1"/>
</dbReference>
<dbReference type="InterPro" id="IPR037883">
    <property type="entry name" value="Knr4/Smi1-like_sf"/>
</dbReference>
<dbReference type="SMART" id="SM00028">
    <property type="entry name" value="TPR"/>
    <property type="match status" value="3"/>
</dbReference>
<reference evidence="4 5" key="1">
    <citation type="submission" date="2019-08" db="EMBL/GenBank/DDBJ databases">
        <title>Professor.</title>
        <authorList>
            <person name="Park J.S."/>
        </authorList>
    </citation>
    <scope>NUCLEOTIDE SEQUENCE [LARGE SCALE GENOMIC DNA]</scope>
    <source>
        <strain evidence="4 5">176CP5-101</strain>
    </source>
</reference>
<dbReference type="SUPFAM" id="SSF160631">
    <property type="entry name" value="SMI1/KNR4-like"/>
    <property type="match status" value="1"/>
</dbReference>
<sequence>MTLEIKQKIDYLRKLIFANSQYLYKIENYQYLPLKEKEVLAFEERHRITLPEGYRGFLLQIGNGGLGPGTGVLPLKVNSTYPELHMPWVDPDEFNSIFKHNSQEEDFDAFTDRVDKILDEEDTEASLLYDASENGLLCVGNGGCGTYYGLIVCGKNKGQIWINLTVDDEGFLFKANNFLEWYEAWLSKKIQQVEEKNVAIERILSQYSKHSFLPQNLEELTSLIHEFKDVKDKQPIKKVFRDLLKGDALPYKTLTKCIDYTLNQSEHADYELALKFIKKGASNFKERPLKEWLSLKGKALVGLGNFKQALASFEKAIECGNEPKLDYEFTRLLAYCLLKLNQPKRALQTITPQDDIPDVHNAIALLGELYNLYKDYETVEALGQLILSWKLFKKEKENQKYLPFIHLTLIYTYAKLDDGEQIYILIEKLVQIKKEEEAVPYENIALELINAKHYAIALNCLEKYASFARAKENPQGLYNLKGCCYAGLKSYQKAIECFNKSFEVHHWIVPYANLIRCYIHLEKYDMAQKIFDELVIFDPYYSWSYYQFSLFYVKKHMSKKAIDLLNQAVSLGFDKNEILNDLELDVILEDFKKGIN</sequence>
<keyword evidence="2" id="KW-0802">TPR repeat</keyword>
<dbReference type="AlphaFoldDB" id="A0A5C8V053"/>
<evidence type="ECO:0000256" key="2">
    <source>
        <dbReference type="ARBA" id="ARBA00022803"/>
    </source>
</evidence>
<keyword evidence="1" id="KW-0677">Repeat</keyword>
<evidence type="ECO:0000256" key="1">
    <source>
        <dbReference type="ARBA" id="ARBA00022737"/>
    </source>
</evidence>
<dbReference type="Pfam" id="PF09346">
    <property type="entry name" value="SMI1_KNR4"/>
    <property type="match status" value="1"/>
</dbReference>
<dbReference type="SUPFAM" id="SSF48452">
    <property type="entry name" value="TPR-like"/>
    <property type="match status" value="2"/>
</dbReference>
<proteinExistence type="predicted"/>
<feature type="domain" description="Knr4/Smi1-like" evidence="3">
    <location>
        <begin position="33"/>
        <end position="188"/>
    </location>
</feature>
<dbReference type="InterPro" id="IPR018958">
    <property type="entry name" value="Knr4/Smi1-like_dom"/>
</dbReference>
<dbReference type="Proteomes" id="UP000321456">
    <property type="component" value="Unassembled WGS sequence"/>
</dbReference>
<dbReference type="PANTHER" id="PTHR44186">
    <property type="match status" value="1"/>
</dbReference>
<dbReference type="Gene3D" id="1.25.40.10">
    <property type="entry name" value="Tetratricopeptide repeat domain"/>
    <property type="match status" value="2"/>
</dbReference>
<dbReference type="EMBL" id="VRUR01000002">
    <property type="protein sequence ID" value="TXN34771.1"/>
    <property type="molecule type" value="Genomic_DNA"/>
</dbReference>
<dbReference type="Gene3D" id="3.40.1580.10">
    <property type="entry name" value="SMI1/KNR4-like"/>
    <property type="match status" value="1"/>
</dbReference>
<keyword evidence="5" id="KW-1185">Reference proteome</keyword>
<evidence type="ECO:0000313" key="5">
    <source>
        <dbReference type="Proteomes" id="UP000321456"/>
    </source>
</evidence>
<gene>
    <name evidence="4" type="ORF">FVB32_09205</name>
</gene>